<evidence type="ECO:0000313" key="2">
    <source>
        <dbReference type="Proteomes" id="UP001054945"/>
    </source>
</evidence>
<dbReference type="EMBL" id="BPLR01019261">
    <property type="protein sequence ID" value="GIZ05280.1"/>
    <property type="molecule type" value="Genomic_DNA"/>
</dbReference>
<accession>A0AAV4YDZ6</accession>
<keyword evidence="2" id="KW-1185">Reference proteome</keyword>
<comment type="caution">
    <text evidence="1">The sequence shown here is derived from an EMBL/GenBank/DDBJ whole genome shotgun (WGS) entry which is preliminary data.</text>
</comment>
<organism evidence="1 2">
    <name type="scientific">Caerostris extrusa</name>
    <name type="common">Bark spider</name>
    <name type="synonym">Caerostris bankana</name>
    <dbReference type="NCBI Taxonomy" id="172846"/>
    <lineage>
        <taxon>Eukaryota</taxon>
        <taxon>Metazoa</taxon>
        <taxon>Ecdysozoa</taxon>
        <taxon>Arthropoda</taxon>
        <taxon>Chelicerata</taxon>
        <taxon>Arachnida</taxon>
        <taxon>Araneae</taxon>
        <taxon>Araneomorphae</taxon>
        <taxon>Entelegynae</taxon>
        <taxon>Araneoidea</taxon>
        <taxon>Araneidae</taxon>
        <taxon>Caerostris</taxon>
    </lineage>
</organism>
<gene>
    <name evidence="1" type="ORF">CEXT_493001</name>
</gene>
<protein>
    <submittedName>
        <fullName evidence="1">Uncharacterized protein</fullName>
    </submittedName>
</protein>
<dbReference type="AlphaFoldDB" id="A0AAV4YDZ6"/>
<evidence type="ECO:0000313" key="1">
    <source>
        <dbReference type="EMBL" id="GIZ05280.1"/>
    </source>
</evidence>
<name>A0AAV4YDZ6_CAEEX</name>
<reference evidence="1 2" key="1">
    <citation type="submission" date="2021-06" db="EMBL/GenBank/DDBJ databases">
        <title>Caerostris extrusa draft genome.</title>
        <authorList>
            <person name="Kono N."/>
            <person name="Arakawa K."/>
        </authorList>
    </citation>
    <scope>NUCLEOTIDE SEQUENCE [LARGE SCALE GENOMIC DNA]</scope>
</reference>
<sequence length="107" mass="12300">MRDTVLESTRSRFHRRIKVRKQPFVTAVVLQAENFKLKLKKKSVIKRKDLGRDDNWIPPTFQSIILPSPICGNGLHLSEALQHTVTFQMGRGEDTFCNYPGQLSSMD</sequence>
<proteinExistence type="predicted"/>
<dbReference type="Proteomes" id="UP001054945">
    <property type="component" value="Unassembled WGS sequence"/>
</dbReference>